<dbReference type="PANTHER" id="PTHR43685:SF2">
    <property type="entry name" value="GLYCOSYLTRANSFERASE 2-LIKE DOMAIN-CONTAINING PROTEIN"/>
    <property type="match status" value="1"/>
</dbReference>
<sequence>MPKLSVIVPFYNVRQFAPDTLRSLHLNARPDFEFVLVDDASKDETPALLERAADELSRVARVRFVRHEENGGLATARNTGLDAARGEYLTFLDGDDWLARGHLGELLTAIEELGCDFVRTDHVQATGRARTVVRHPLGRRGEVLDPREAILPADRSTSVDYAYAWAGAYHRRLLDQGLLHFTDGLRTAEDRPWIWKLHREAKSFAVLNLHGVFYRRGVASSLTQIGDARQLDFIRAFDQVVEETARDRDADLLLPKAVRTYCAIIAHHLADIDKFEPAVARQLRTMSSAAIRRMPQELLTDVLDTMDLRRSATLRRLRRTVTSAKAAAR</sequence>
<proteinExistence type="predicted"/>
<reference evidence="3 5" key="2">
    <citation type="submission" date="2020-03" db="EMBL/GenBank/DDBJ databases">
        <title>Is there a link between lipid content and antibiotic production in Streptomyces?</title>
        <authorList>
            <person name="David M."/>
            <person name="Lejeune C."/>
            <person name="Abreu S."/>
            <person name="Thibessard A."/>
            <person name="Leblond P."/>
            <person name="Chaminade P."/>
            <person name="Virolle M.-J."/>
        </authorList>
    </citation>
    <scope>NUCLEOTIDE SEQUENCE [LARGE SCALE GENOMIC DNA]</scope>
    <source>
        <strain evidence="3 5">DSM 41481</strain>
    </source>
</reference>
<dbReference type="Proteomes" id="UP000502504">
    <property type="component" value="Chromosome"/>
</dbReference>
<evidence type="ECO:0000313" key="4">
    <source>
        <dbReference type="Proteomes" id="UP000190306"/>
    </source>
</evidence>
<dbReference type="InterPro" id="IPR050834">
    <property type="entry name" value="Glycosyltransf_2"/>
</dbReference>
<dbReference type="PANTHER" id="PTHR43685">
    <property type="entry name" value="GLYCOSYLTRANSFERASE"/>
    <property type="match status" value="1"/>
</dbReference>
<keyword evidence="4" id="KW-1185">Reference proteome</keyword>
<dbReference type="Proteomes" id="UP000190306">
    <property type="component" value="Chromosome"/>
</dbReference>
<dbReference type="EMBL" id="CP050692">
    <property type="protein sequence ID" value="QIT46288.1"/>
    <property type="molecule type" value="Genomic_DNA"/>
</dbReference>
<keyword evidence="2" id="KW-0808">Transferase</keyword>
<dbReference type="EMBL" id="LHQL01000011">
    <property type="protein sequence ID" value="OOQ49323.1"/>
    <property type="molecule type" value="Genomic_DNA"/>
</dbReference>
<reference evidence="2 4" key="1">
    <citation type="submission" date="2015-07" db="EMBL/GenBank/DDBJ databases">
        <title>Draft Genome Sequence of Streptomyces antibioticus, IMRU 3720 reveals insights in the evolution of actinomycin biosynthetic gene clusters in Streptomyces.</title>
        <authorList>
            <person name="Crnovcic I."/>
            <person name="Ruckert C."/>
            <person name="Kalinowksi J."/>
            <person name="Keller U."/>
        </authorList>
    </citation>
    <scope>NUCLEOTIDE SEQUENCE [LARGE SCALE GENOMIC DNA]</scope>
    <source>
        <strain evidence="2 4">DSM 41481</strain>
    </source>
</reference>
<dbReference type="SUPFAM" id="SSF53448">
    <property type="entry name" value="Nucleotide-diphospho-sugar transferases"/>
    <property type="match status" value="1"/>
</dbReference>
<accession>A0AAE6YAU3</accession>
<name>A0AAE6YAU3_STRAT</name>
<dbReference type="AlphaFoldDB" id="A0AAE6YAU3"/>
<dbReference type="InterPro" id="IPR001173">
    <property type="entry name" value="Glyco_trans_2-like"/>
</dbReference>
<evidence type="ECO:0000313" key="5">
    <source>
        <dbReference type="Proteomes" id="UP000502504"/>
    </source>
</evidence>
<gene>
    <name evidence="2" type="ORF">AFM16_24030</name>
    <name evidence="3" type="ORF">HCX60_24455</name>
</gene>
<evidence type="ECO:0000259" key="1">
    <source>
        <dbReference type="Pfam" id="PF00535"/>
    </source>
</evidence>
<dbReference type="CDD" id="cd00761">
    <property type="entry name" value="Glyco_tranf_GTA_type"/>
    <property type="match status" value="1"/>
</dbReference>
<evidence type="ECO:0000313" key="3">
    <source>
        <dbReference type="EMBL" id="QIT46288.1"/>
    </source>
</evidence>
<protein>
    <submittedName>
        <fullName evidence="2">Glycosyl transferase</fullName>
    </submittedName>
    <submittedName>
        <fullName evidence="3">Glycosyltransferase family 2 protein</fullName>
    </submittedName>
</protein>
<dbReference type="InterPro" id="IPR029044">
    <property type="entry name" value="Nucleotide-diphossugar_trans"/>
</dbReference>
<organism evidence="3 5">
    <name type="scientific">Streptomyces antibioticus</name>
    <dbReference type="NCBI Taxonomy" id="1890"/>
    <lineage>
        <taxon>Bacteria</taxon>
        <taxon>Bacillati</taxon>
        <taxon>Actinomycetota</taxon>
        <taxon>Actinomycetes</taxon>
        <taxon>Kitasatosporales</taxon>
        <taxon>Streptomycetaceae</taxon>
        <taxon>Streptomyces</taxon>
    </lineage>
</organism>
<dbReference type="Pfam" id="PF00535">
    <property type="entry name" value="Glycos_transf_2"/>
    <property type="match status" value="1"/>
</dbReference>
<feature type="domain" description="Glycosyltransferase 2-like" evidence="1">
    <location>
        <begin position="5"/>
        <end position="128"/>
    </location>
</feature>
<dbReference type="Gene3D" id="3.90.550.10">
    <property type="entry name" value="Spore Coat Polysaccharide Biosynthesis Protein SpsA, Chain A"/>
    <property type="match status" value="1"/>
</dbReference>
<dbReference type="GO" id="GO:0016740">
    <property type="term" value="F:transferase activity"/>
    <property type="evidence" value="ECO:0007669"/>
    <property type="project" value="UniProtKB-KW"/>
</dbReference>
<evidence type="ECO:0000313" key="2">
    <source>
        <dbReference type="EMBL" id="OOQ49323.1"/>
    </source>
</evidence>
<dbReference type="RefSeq" id="WP_078634609.1">
    <property type="nucleotide sequence ID" value="NZ_CM007717.1"/>
</dbReference>